<evidence type="ECO:0000313" key="2">
    <source>
        <dbReference type="EMBL" id="GEC10216.1"/>
    </source>
</evidence>
<feature type="region of interest" description="Disordered" evidence="1">
    <location>
        <begin position="1"/>
        <end position="49"/>
    </location>
</feature>
<dbReference type="SUPFAM" id="SSF50129">
    <property type="entry name" value="GroES-like"/>
    <property type="match status" value="1"/>
</dbReference>
<dbReference type="Gene3D" id="3.90.180.10">
    <property type="entry name" value="Medium-chain alcohol dehydrogenases, catalytic domain"/>
    <property type="match status" value="1"/>
</dbReference>
<protein>
    <submittedName>
        <fullName evidence="2">Uncharacterized protein</fullName>
    </submittedName>
</protein>
<keyword evidence="3" id="KW-1185">Reference proteome</keyword>
<dbReference type="Proteomes" id="UP000317881">
    <property type="component" value="Unassembled WGS sequence"/>
</dbReference>
<reference evidence="2 3" key="1">
    <citation type="submission" date="2019-06" db="EMBL/GenBank/DDBJ databases">
        <title>Whole genome shotgun sequence of Streptomyces spinoverrucosus NBRC 14228.</title>
        <authorList>
            <person name="Hosoyama A."/>
            <person name="Uohara A."/>
            <person name="Ohji S."/>
            <person name="Ichikawa N."/>
        </authorList>
    </citation>
    <scope>NUCLEOTIDE SEQUENCE [LARGE SCALE GENOMIC DNA]</scope>
    <source>
        <strain evidence="2 3">NBRC 14228</strain>
    </source>
</reference>
<dbReference type="AlphaFoldDB" id="A0A4Y3VYV6"/>
<gene>
    <name evidence="2" type="ORF">SSP24_78710</name>
</gene>
<proteinExistence type="predicted"/>
<sequence>MEDLQPGPGEVPIRVHASGINHGDVIKRQDWTGHGMAGPGRSRTRTAPA</sequence>
<dbReference type="EMBL" id="BJND01000097">
    <property type="protein sequence ID" value="GEC10216.1"/>
    <property type="molecule type" value="Genomic_DNA"/>
</dbReference>
<evidence type="ECO:0000256" key="1">
    <source>
        <dbReference type="SAM" id="MobiDB-lite"/>
    </source>
</evidence>
<name>A0A4Y3VYV6_9ACTN</name>
<organism evidence="2 3">
    <name type="scientific">Streptomyces spinoverrucosus</name>
    <dbReference type="NCBI Taxonomy" id="284043"/>
    <lineage>
        <taxon>Bacteria</taxon>
        <taxon>Bacillati</taxon>
        <taxon>Actinomycetota</taxon>
        <taxon>Actinomycetes</taxon>
        <taxon>Kitasatosporales</taxon>
        <taxon>Streptomycetaceae</taxon>
        <taxon>Streptomyces</taxon>
    </lineage>
</organism>
<dbReference type="InterPro" id="IPR011032">
    <property type="entry name" value="GroES-like_sf"/>
</dbReference>
<accession>A0A4Y3VYV6</accession>
<comment type="caution">
    <text evidence="2">The sequence shown here is derived from an EMBL/GenBank/DDBJ whole genome shotgun (WGS) entry which is preliminary data.</text>
</comment>
<evidence type="ECO:0000313" key="3">
    <source>
        <dbReference type="Proteomes" id="UP000317881"/>
    </source>
</evidence>